<dbReference type="PANTHER" id="PTHR21092:SF0">
    <property type="entry name" value="NICASTRIN"/>
    <property type="match status" value="1"/>
</dbReference>
<feature type="signal peptide" evidence="11">
    <location>
        <begin position="1"/>
        <end position="28"/>
    </location>
</feature>
<sequence length="730" mass="81445">MASWWSSSTLPVLLTAVVLGLFVHSAHGIRTKKKIYIDLKTQSACFRNFNATHQVGCASAEGGNVGIVYYLHTEDDYQWVLKEGPHAPYIAVVNSDDFNGMNVRKLVGSDRIKGIMVIKADNSTQAPPPFSSVDACPNDRYGLYSNHSEYGDCKKMTWNPAGTGLHFQDLGVPVFVLSDLQDISTIINKCFIPYNQRTATEARSYPLCAAEMKASMDGAVDSVTCMRRSNRFTLSLSRPIKYCDPLGDKNVVTLLKDTRDNETRANSSVIVMATRLDATSLFQNEYRGADTTVAGFVTMLATAQTLWKVKAELKADSNAKDILFTFFQGESFDYIGSSRLVYDMTRGLFPQEVKDRNNVYQSPVELQHIDQMIELNQVALRQAAPKLFAHTDPVSLNDVSPTVESMLTTLRDVAHAVGVDIEESDKKLPLPPASAQRFLRQRSDIPVLVVTDHRDEYTNSYYNSRLDTAESIGAADYPAGYNASQQYDYVTTQASHIASLSTALARYLYNASTGREPSPEILSNLTADESVVTHLLYCFLISPNCELFKQSVDASNQDSLRKAKQPFPLYVSVDSHLNEVTQLTYNLLTKFTGERINVSQGACVLQGADQRFSYTWMEGPLVAGQTNKREGWCVKSLTQYTRADSPAFEIDGYDMLSQEYSTWTESRWQADAISVRVFLMPSQQFQVSTLMVGVTVFILSLCLAYFLQSRSGVLFTQRRSCDSNVYNPML</sequence>
<keyword evidence="6" id="KW-0914">Notch signaling pathway</keyword>
<evidence type="ECO:0000256" key="6">
    <source>
        <dbReference type="ARBA" id="ARBA00022976"/>
    </source>
</evidence>
<dbReference type="PANTHER" id="PTHR21092">
    <property type="entry name" value="NICASTRIN"/>
    <property type="match status" value="1"/>
</dbReference>
<evidence type="ECO:0000256" key="7">
    <source>
        <dbReference type="ARBA" id="ARBA00022989"/>
    </source>
</evidence>
<keyword evidence="4 10" id="KW-0812">Transmembrane</keyword>
<dbReference type="InterPro" id="IPR041084">
    <property type="entry name" value="Ncstrn_small"/>
</dbReference>
<evidence type="ECO:0000256" key="11">
    <source>
        <dbReference type="SAM" id="SignalP"/>
    </source>
</evidence>
<organism evidence="13 14">
    <name type="scientific">Aplysia californica</name>
    <name type="common">California sea hare</name>
    <dbReference type="NCBI Taxonomy" id="6500"/>
    <lineage>
        <taxon>Eukaryota</taxon>
        <taxon>Metazoa</taxon>
        <taxon>Spiralia</taxon>
        <taxon>Lophotrochozoa</taxon>
        <taxon>Mollusca</taxon>
        <taxon>Gastropoda</taxon>
        <taxon>Heterobranchia</taxon>
        <taxon>Euthyneura</taxon>
        <taxon>Tectipleura</taxon>
        <taxon>Aplysiida</taxon>
        <taxon>Aplysioidea</taxon>
        <taxon>Aplysiidae</taxon>
        <taxon>Aplysia</taxon>
    </lineage>
</organism>
<keyword evidence="8 10" id="KW-0472">Membrane</keyword>
<accession>A0ABM1W4S7</accession>
<dbReference type="Gene3D" id="3.40.630.10">
    <property type="entry name" value="Zn peptidases"/>
    <property type="match status" value="1"/>
</dbReference>
<comment type="subcellular location">
    <subcellularLocation>
        <location evidence="1">Membrane</location>
        <topology evidence="1">Single-pass type I membrane protein</topology>
    </subcellularLocation>
</comment>
<evidence type="ECO:0000256" key="8">
    <source>
        <dbReference type="ARBA" id="ARBA00023136"/>
    </source>
</evidence>
<dbReference type="Pfam" id="PF18266">
    <property type="entry name" value="Ncstrn_small"/>
    <property type="match status" value="1"/>
</dbReference>
<evidence type="ECO:0000313" key="14">
    <source>
        <dbReference type="RefSeq" id="XP_035829670.1"/>
    </source>
</evidence>
<keyword evidence="7 10" id="KW-1133">Transmembrane helix</keyword>
<keyword evidence="9" id="KW-0325">Glycoprotein</keyword>
<dbReference type="RefSeq" id="XP_035829670.1">
    <property type="nucleotide sequence ID" value="XM_035973777.1"/>
</dbReference>
<keyword evidence="13" id="KW-1185">Reference proteome</keyword>
<gene>
    <name evidence="14" type="primary">LOC100533532</name>
</gene>
<evidence type="ECO:0000256" key="4">
    <source>
        <dbReference type="ARBA" id="ARBA00022692"/>
    </source>
</evidence>
<dbReference type="Pfam" id="PF05450">
    <property type="entry name" value="Nicastrin"/>
    <property type="match status" value="1"/>
</dbReference>
<dbReference type="GeneID" id="100533532"/>
<evidence type="ECO:0000256" key="5">
    <source>
        <dbReference type="ARBA" id="ARBA00022729"/>
    </source>
</evidence>
<dbReference type="Proteomes" id="UP000694888">
    <property type="component" value="Unplaced"/>
</dbReference>
<evidence type="ECO:0000256" key="3">
    <source>
        <dbReference type="ARBA" id="ARBA00015303"/>
    </source>
</evidence>
<evidence type="ECO:0000259" key="12">
    <source>
        <dbReference type="Pfam" id="PF18266"/>
    </source>
</evidence>
<feature type="domain" description="Nicastrin small lobe" evidence="12">
    <location>
        <begin position="44"/>
        <end position="217"/>
    </location>
</feature>
<evidence type="ECO:0000313" key="13">
    <source>
        <dbReference type="Proteomes" id="UP000694888"/>
    </source>
</evidence>
<protein>
    <recommendedName>
        <fullName evidence="3">Nicastrin</fullName>
    </recommendedName>
</protein>
<proteinExistence type="inferred from homology"/>
<evidence type="ECO:0000256" key="2">
    <source>
        <dbReference type="ARBA" id="ARBA00007717"/>
    </source>
</evidence>
<keyword evidence="5 11" id="KW-0732">Signal</keyword>
<feature type="chain" id="PRO_5046175617" description="Nicastrin" evidence="11">
    <location>
        <begin position="29"/>
        <end position="730"/>
    </location>
</feature>
<dbReference type="InterPro" id="IPR008710">
    <property type="entry name" value="Nicastrin"/>
</dbReference>
<evidence type="ECO:0000256" key="9">
    <source>
        <dbReference type="ARBA" id="ARBA00023180"/>
    </source>
</evidence>
<comment type="similarity">
    <text evidence="2">Belongs to the nicastrin family.</text>
</comment>
<evidence type="ECO:0000256" key="1">
    <source>
        <dbReference type="ARBA" id="ARBA00004479"/>
    </source>
</evidence>
<evidence type="ECO:0000256" key="10">
    <source>
        <dbReference type="SAM" id="Phobius"/>
    </source>
</evidence>
<reference evidence="14" key="1">
    <citation type="submission" date="2025-08" db="UniProtKB">
        <authorList>
            <consortium name="RefSeq"/>
        </authorList>
    </citation>
    <scope>IDENTIFICATION</scope>
</reference>
<dbReference type="SUPFAM" id="SSF53187">
    <property type="entry name" value="Zn-dependent exopeptidases"/>
    <property type="match status" value="1"/>
</dbReference>
<feature type="transmembrane region" description="Helical" evidence="10">
    <location>
        <begin position="685"/>
        <end position="707"/>
    </location>
</feature>
<name>A0ABM1W4S7_APLCA</name>